<protein>
    <recommendedName>
        <fullName evidence="4">Glycosyltransferase RgtA/B/C/D-like domain-containing protein</fullName>
    </recommendedName>
</protein>
<gene>
    <name evidence="2" type="ORF">HRUBRA_02304</name>
</gene>
<name>A0A095VNR1_9GAMM</name>
<organism evidence="2 3">
    <name type="scientific">Pseudohaliea rubra DSM 19751</name>
    <dbReference type="NCBI Taxonomy" id="1265313"/>
    <lineage>
        <taxon>Bacteria</taxon>
        <taxon>Pseudomonadati</taxon>
        <taxon>Pseudomonadota</taxon>
        <taxon>Gammaproteobacteria</taxon>
        <taxon>Cellvibrionales</taxon>
        <taxon>Halieaceae</taxon>
        <taxon>Pseudohaliea</taxon>
    </lineage>
</organism>
<feature type="transmembrane region" description="Helical" evidence="1">
    <location>
        <begin position="155"/>
        <end position="181"/>
    </location>
</feature>
<accession>A0A095VNR1</accession>
<dbReference type="eggNOG" id="COG1287">
    <property type="taxonomic scope" value="Bacteria"/>
</dbReference>
<dbReference type="HOGENOM" id="CLU_033063_0_0_6"/>
<sequence>MVTRALWLVAGVLLYLSFGYTEMMGSDLWWHLAAGREMLAQGTVWLDDPFSYSAAGEPWRNHEWLADLIFYGWANVFGVPALVYWKWLVVVATYLGLALVLERMGGDRGAAVLAAAVALALAAPFIDVRPHLYTLAGVVLLLHLALERPPRRLPLCLLFLLWANLHGGFVFGLMALALLVFPWRSPSPGALRARGVTILACALTSLLNPDGIVVFVQPIEYAFTDSPYRSLGEWLSPFLPGGIRAPLFVPALGVAAAAIVAHGVVACLGRGRLPWSALALCALTVAMAVTSRRFIPLFGLSLALLLAPLLAALFRVAPLRRLSPFLAGATLVLALLRLAPLPLAAGPAYHYLTAEYAYPEHLVDVITGNHLAGDTFAYYNWGGYLHWRTGGALRVFIDGRANTVYDDDTYLAYLRVARARPGWISVVEDSGADFFLWPLESAGGPRLLAELAATGRWQLVYAGFRGALMARRGAALPEAITLTQGYPLELSRAREALRRGAWDTAEGAARRALDAVPWHQGACSTLASALRGQDRAADAALVIAGCRRYFPTRYLR</sequence>
<keyword evidence="1" id="KW-0812">Transmembrane</keyword>
<feature type="transmembrane region" description="Helical" evidence="1">
    <location>
        <begin position="295"/>
        <end position="313"/>
    </location>
</feature>
<keyword evidence="1" id="KW-1133">Transmembrane helix</keyword>
<dbReference type="Proteomes" id="UP000029640">
    <property type="component" value="Unassembled WGS sequence"/>
</dbReference>
<evidence type="ECO:0000313" key="2">
    <source>
        <dbReference type="EMBL" id="KGE03072.1"/>
    </source>
</evidence>
<dbReference type="PATRIC" id="fig|1265313.6.peg.2275"/>
<feature type="transmembrane region" description="Helical" evidence="1">
    <location>
        <begin position="247"/>
        <end position="266"/>
    </location>
</feature>
<evidence type="ECO:0008006" key="4">
    <source>
        <dbReference type="Google" id="ProtNLM"/>
    </source>
</evidence>
<evidence type="ECO:0000313" key="3">
    <source>
        <dbReference type="Proteomes" id="UP000029640"/>
    </source>
</evidence>
<keyword evidence="1" id="KW-0472">Membrane</keyword>
<proteinExistence type="predicted"/>
<feature type="transmembrane region" description="Helical" evidence="1">
    <location>
        <begin position="83"/>
        <end position="101"/>
    </location>
</feature>
<reference evidence="2 3" key="1">
    <citation type="journal article" date="2014" name="Genome Announc.">
        <title>Genome Sequence of Gammaproteobacterial Pseudohaliea rubra Type Strain DSM 19751, Isolated from Coastal Seawater of the Mediterranean Sea.</title>
        <authorList>
            <person name="Spring S."/>
            <person name="Fiebig A."/>
            <person name="Riedel T."/>
            <person name="Goker M."/>
            <person name="Klenk H.P."/>
        </authorList>
    </citation>
    <scope>NUCLEOTIDE SEQUENCE [LARGE SCALE GENOMIC DNA]</scope>
    <source>
        <strain evidence="2 3">DSM 19751</strain>
    </source>
</reference>
<comment type="caution">
    <text evidence="2">The sequence shown here is derived from an EMBL/GenBank/DDBJ whole genome shotgun (WGS) entry which is preliminary data.</text>
</comment>
<evidence type="ECO:0000256" key="1">
    <source>
        <dbReference type="SAM" id="Phobius"/>
    </source>
</evidence>
<keyword evidence="3" id="KW-1185">Reference proteome</keyword>
<dbReference type="STRING" id="1265313.HRUBRA_02304"/>
<feature type="transmembrane region" description="Helical" evidence="1">
    <location>
        <begin position="108"/>
        <end position="126"/>
    </location>
</feature>
<dbReference type="EMBL" id="AUVB01000070">
    <property type="protein sequence ID" value="KGE03072.1"/>
    <property type="molecule type" value="Genomic_DNA"/>
</dbReference>
<dbReference type="AlphaFoldDB" id="A0A095VNR1"/>